<evidence type="ECO:0000313" key="1">
    <source>
        <dbReference type="EMBL" id="KAL3860539.1"/>
    </source>
</evidence>
<name>A0ABD3VG21_SINWO</name>
<organism evidence="1 2">
    <name type="scientific">Sinanodonta woodiana</name>
    <name type="common">Chinese pond mussel</name>
    <name type="synonym">Anodonta woodiana</name>
    <dbReference type="NCBI Taxonomy" id="1069815"/>
    <lineage>
        <taxon>Eukaryota</taxon>
        <taxon>Metazoa</taxon>
        <taxon>Spiralia</taxon>
        <taxon>Lophotrochozoa</taxon>
        <taxon>Mollusca</taxon>
        <taxon>Bivalvia</taxon>
        <taxon>Autobranchia</taxon>
        <taxon>Heteroconchia</taxon>
        <taxon>Palaeoheterodonta</taxon>
        <taxon>Unionida</taxon>
        <taxon>Unionoidea</taxon>
        <taxon>Unionidae</taxon>
        <taxon>Unioninae</taxon>
        <taxon>Sinanodonta</taxon>
    </lineage>
</organism>
<keyword evidence="2" id="KW-1185">Reference proteome</keyword>
<dbReference type="EMBL" id="JBJQND010000012">
    <property type="protein sequence ID" value="KAL3860539.1"/>
    <property type="molecule type" value="Genomic_DNA"/>
</dbReference>
<comment type="caution">
    <text evidence="1">The sequence shown here is derived from an EMBL/GenBank/DDBJ whole genome shotgun (WGS) entry which is preliminary data.</text>
</comment>
<accession>A0ABD3VG21</accession>
<evidence type="ECO:0000313" key="2">
    <source>
        <dbReference type="Proteomes" id="UP001634394"/>
    </source>
</evidence>
<proteinExistence type="predicted"/>
<sequence length="100" mass="11334">MTRPHRPTASASGTPNTVLNTGVFDAHKIKYKKRILSDQQEYRRKTDVRVSKVPVYKNRTKGFMQSQVAHTQNTSSSAAIREGCTGITLKTKIEEKRKEN</sequence>
<reference evidence="1 2" key="1">
    <citation type="submission" date="2024-11" db="EMBL/GenBank/DDBJ databases">
        <title>Chromosome-level genome assembly of the freshwater bivalve Anodonta woodiana.</title>
        <authorList>
            <person name="Chen X."/>
        </authorList>
    </citation>
    <scope>NUCLEOTIDE SEQUENCE [LARGE SCALE GENOMIC DNA]</scope>
    <source>
        <strain evidence="1">MN2024</strain>
        <tissue evidence="1">Gills</tissue>
    </source>
</reference>
<protein>
    <submittedName>
        <fullName evidence="1">Uncharacterized protein</fullName>
    </submittedName>
</protein>
<gene>
    <name evidence="1" type="ORF">ACJMK2_010655</name>
</gene>
<dbReference type="AlphaFoldDB" id="A0ABD3VG21"/>
<dbReference type="Proteomes" id="UP001634394">
    <property type="component" value="Unassembled WGS sequence"/>
</dbReference>